<dbReference type="KEGG" id="cgob:115021058"/>
<dbReference type="PANTHER" id="PTHR46484:SF1">
    <property type="entry name" value="SCHWANN CELL MYELIN PROTEIN-RELATED"/>
    <property type="match status" value="1"/>
</dbReference>
<dbReference type="SUPFAM" id="SSF48726">
    <property type="entry name" value="Immunoglobulin"/>
    <property type="match status" value="2"/>
</dbReference>
<dbReference type="OrthoDB" id="10039395at2759"/>
<feature type="chain" id="PRO_5026810195" evidence="2">
    <location>
        <begin position="22"/>
        <end position="351"/>
    </location>
</feature>
<dbReference type="Proteomes" id="UP000504630">
    <property type="component" value="Chromosome 16"/>
</dbReference>
<feature type="domain" description="Immunoglobulin V-set" evidence="3">
    <location>
        <begin position="28"/>
        <end position="115"/>
    </location>
</feature>
<gene>
    <name evidence="5" type="primary">LOC115021058</name>
</gene>
<evidence type="ECO:0000313" key="4">
    <source>
        <dbReference type="Proteomes" id="UP000504630"/>
    </source>
</evidence>
<dbReference type="PANTHER" id="PTHR46484">
    <property type="entry name" value="SI:CH211-171H4.5-RELATED"/>
    <property type="match status" value="1"/>
</dbReference>
<accession>A0A6J2RC88</accession>
<feature type="transmembrane region" description="Helical" evidence="1">
    <location>
        <begin position="178"/>
        <end position="203"/>
    </location>
</feature>
<dbReference type="InterPro" id="IPR013783">
    <property type="entry name" value="Ig-like_fold"/>
</dbReference>
<sequence length="351" mass="39353">MKMPGLIDLTLILFLASSSKGTNWSIDVPRSITAGSGSNVTIRCNFTYPNKSGTEYVQVYWKKPESSPMKTDDNELNAFVFHPNDIFVLEKYRGRTKLTGNISNGDCSLKIFNFMDNEPMIYVRVVKNRDKYSFRNNFVSISLSGPGVKTVTFNPDMTQQSITFEAITMGTTQKTSKLIYTAIFVSVAALLIIIFVAGIVFCIKCKRSKPCTREESGYYANFSRASLNQAKRKASCNKQENQELPELKATDDPVYLNIEAPPDQMDQSMDYTDNIYANVDYSKPPSLSVEVNDKVTAFCSVSHSCPTMPPSLSWSHSGIVTRRSKRLNTWKWETVSTLTFPPLDPPTSTSL</sequence>
<dbReference type="InterPro" id="IPR036179">
    <property type="entry name" value="Ig-like_dom_sf"/>
</dbReference>
<dbReference type="RefSeq" id="XP_029307047.1">
    <property type="nucleotide sequence ID" value="XM_029451187.1"/>
</dbReference>
<protein>
    <submittedName>
        <fullName evidence="5">LOW QUALITY PROTEIN: uncharacterized protein LOC115021058</fullName>
    </submittedName>
</protein>
<name>A0A6J2RC88_COTGO</name>
<evidence type="ECO:0000313" key="5">
    <source>
        <dbReference type="RefSeq" id="XP_029307047.1"/>
    </source>
</evidence>
<keyword evidence="1" id="KW-1133">Transmembrane helix</keyword>
<dbReference type="Pfam" id="PF07686">
    <property type="entry name" value="V-set"/>
    <property type="match status" value="1"/>
</dbReference>
<evidence type="ECO:0000256" key="1">
    <source>
        <dbReference type="SAM" id="Phobius"/>
    </source>
</evidence>
<dbReference type="InterPro" id="IPR013106">
    <property type="entry name" value="Ig_V-set"/>
</dbReference>
<evidence type="ECO:0000256" key="2">
    <source>
        <dbReference type="SAM" id="SignalP"/>
    </source>
</evidence>
<dbReference type="AlphaFoldDB" id="A0A6J2RC88"/>
<keyword evidence="2" id="KW-0732">Signal</keyword>
<reference evidence="5" key="1">
    <citation type="submission" date="2025-08" db="UniProtKB">
        <authorList>
            <consortium name="RefSeq"/>
        </authorList>
    </citation>
    <scope>IDENTIFICATION</scope>
</reference>
<dbReference type="InParanoid" id="A0A6J2RC88"/>
<feature type="signal peptide" evidence="2">
    <location>
        <begin position="1"/>
        <end position="21"/>
    </location>
</feature>
<proteinExistence type="predicted"/>
<dbReference type="GeneID" id="115021058"/>
<evidence type="ECO:0000259" key="3">
    <source>
        <dbReference type="Pfam" id="PF07686"/>
    </source>
</evidence>
<keyword evidence="1" id="KW-0812">Transmembrane</keyword>
<keyword evidence="1" id="KW-0472">Membrane</keyword>
<dbReference type="Gene3D" id="2.60.40.10">
    <property type="entry name" value="Immunoglobulins"/>
    <property type="match status" value="2"/>
</dbReference>
<organism evidence="4 5">
    <name type="scientific">Cottoperca gobio</name>
    <name type="common">Frogmouth</name>
    <name type="synonym">Aphritis gobio</name>
    <dbReference type="NCBI Taxonomy" id="56716"/>
    <lineage>
        <taxon>Eukaryota</taxon>
        <taxon>Metazoa</taxon>
        <taxon>Chordata</taxon>
        <taxon>Craniata</taxon>
        <taxon>Vertebrata</taxon>
        <taxon>Euteleostomi</taxon>
        <taxon>Actinopterygii</taxon>
        <taxon>Neopterygii</taxon>
        <taxon>Teleostei</taxon>
        <taxon>Neoteleostei</taxon>
        <taxon>Acanthomorphata</taxon>
        <taxon>Eupercaria</taxon>
        <taxon>Perciformes</taxon>
        <taxon>Notothenioidei</taxon>
        <taxon>Bovichtidae</taxon>
        <taxon>Cottoperca</taxon>
    </lineage>
</organism>
<keyword evidence="4" id="KW-1185">Reference proteome</keyword>